<gene>
    <name evidence="1" type="ORF">SPSK_07864</name>
</gene>
<reference evidence="1 2" key="2">
    <citation type="journal article" date="2015" name="Eukaryot. Cell">
        <title>Asexual propagation of a virulent clone complex in a human and feline outbreak of sporotrichosis.</title>
        <authorList>
            <person name="Teixeira Mde M."/>
            <person name="Rodrigues A.M."/>
            <person name="Tsui C.K."/>
            <person name="de Almeida L.G."/>
            <person name="Van Diepeningen A.D."/>
            <person name="van den Ende B.G."/>
            <person name="Fernandes G.F."/>
            <person name="Kano R."/>
            <person name="Hamelin R.C."/>
            <person name="Lopes-Bezerra L.M."/>
            <person name="Vasconcelos A.T."/>
            <person name="de Hoog S."/>
            <person name="de Camargo Z.P."/>
            <person name="Felipe M.S."/>
        </authorList>
    </citation>
    <scope>NUCLEOTIDE SEQUENCE [LARGE SCALE GENOMIC DNA]</scope>
    <source>
        <strain evidence="1 2">1099-18</strain>
    </source>
</reference>
<evidence type="ECO:0000313" key="2">
    <source>
        <dbReference type="Proteomes" id="UP000033710"/>
    </source>
</evidence>
<dbReference type="AlphaFoldDB" id="A0A0F2MGW0"/>
<comment type="caution">
    <text evidence="1">The sequence shown here is derived from an EMBL/GenBank/DDBJ whole genome shotgun (WGS) entry which is preliminary data.</text>
</comment>
<dbReference type="VEuPathDB" id="FungiDB:SPSK_07864"/>
<name>A0A0F2MGW0_SPOSC</name>
<dbReference type="RefSeq" id="XP_016591548.1">
    <property type="nucleotide sequence ID" value="XM_016734517.1"/>
</dbReference>
<protein>
    <submittedName>
        <fullName evidence="1">Uncharacterized protein</fullName>
    </submittedName>
</protein>
<dbReference type="KEGG" id="ssck:SPSK_07864"/>
<dbReference type="OrthoDB" id="5343383at2759"/>
<evidence type="ECO:0000313" key="1">
    <source>
        <dbReference type="EMBL" id="KJR88872.1"/>
    </source>
</evidence>
<proteinExistence type="predicted"/>
<accession>A0A0F2MGW0</accession>
<dbReference type="GeneID" id="27669794"/>
<sequence length="282" mass="32036">MPELDDIEYSRDECVKAVRDYFHFLSQMYLDESDFLHPPAANGGDEGGWPSITAANLASVDKDETVIDLLRHLPFVRQRSTVGGSDTVKIAPFTTFANWEEAAANLANGREDAESVRVFTEGATLSEILPPHVVGLTGWTNSDVIVLDTDLGIVLWYECPGEIVAAGRPVRPVSDDPYDYEEDEEQAEWRGDSTAWSIPDFFKMLENQFRKLEFVPITKTKVWVTHPYFHANDRDAVVPRVREIYQKHHWPDLAQYDKVSCQAEIKTLLDSSFPNLVDHFEE</sequence>
<dbReference type="Proteomes" id="UP000033710">
    <property type="component" value="Unassembled WGS sequence"/>
</dbReference>
<organism evidence="1 2">
    <name type="scientific">Sporothrix schenckii 1099-18</name>
    <dbReference type="NCBI Taxonomy" id="1397361"/>
    <lineage>
        <taxon>Eukaryota</taxon>
        <taxon>Fungi</taxon>
        <taxon>Dikarya</taxon>
        <taxon>Ascomycota</taxon>
        <taxon>Pezizomycotina</taxon>
        <taxon>Sordariomycetes</taxon>
        <taxon>Sordariomycetidae</taxon>
        <taxon>Ophiostomatales</taxon>
        <taxon>Ophiostomataceae</taxon>
        <taxon>Sporothrix</taxon>
    </lineage>
</organism>
<dbReference type="EMBL" id="AXCR01000004">
    <property type="protein sequence ID" value="KJR88872.1"/>
    <property type="molecule type" value="Genomic_DNA"/>
</dbReference>
<reference evidence="1 2" key="1">
    <citation type="journal article" date="2014" name="BMC Genomics">
        <title>Comparative genomics of the major fungal agents of human and animal Sporotrichosis: Sporothrix schenckii and Sporothrix brasiliensis.</title>
        <authorList>
            <person name="Teixeira M.M."/>
            <person name="de Almeida L.G."/>
            <person name="Kubitschek-Barreira P."/>
            <person name="Alves F.L."/>
            <person name="Kioshima E.S."/>
            <person name="Abadio A.K."/>
            <person name="Fernandes L."/>
            <person name="Derengowski L.S."/>
            <person name="Ferreira K.S."/>
            <person name="Souza R.C."/>
            <person name="Ruiz J.C."/>
            <person name="de Andrade N.C."/>
            <person name="Paes H.C."/>
            <person name="Nicola A.M."/>
            <person name="Albuquerque P."/>
            <person name="Gerber A.L."/>
            <person name="Martins V.P."/>
            <person name="Peconick L.D."/>
            <person name="Neto A.V."/>
            <person name="Chaucanez C.B."/>
            <person name="Silva P.A."/>
            <person name="Cunha O.L."/>
            <person name="de Oliveira F.F."/>
            <person name="dos Santos T.C."/>
            <person name="Barros A.L."/>
            <person name="Soares M.A."/>
            <person name="de Oliveira L.M."/>
            <person name="Marini M.M."/>
            <person name="Villalobos-Duno H."/>
            <person name="Cunha M.M."/>
            <person name="de Hoog S."/>
            <person name="da Silveira J.F."/>
            <person name="Henrissat B."/>
            <person name="Nino-Vega G.A."/>
            <person name="Cisalpino P.S."/>
            <person name="Mora-Montes H.M."/>
            <person name="Almeida S.R."/>
            <person name="Stajich J.E."/>
            <person name="Lopes-Bezerra L.M."/>
            <person name="Vasconcelos A.T."/>
            <person name="Felipe M.S."/>
        </authorList>
    </citation>
    <scope>NUCLEOTIDE SEQUENCE [LARGE SCALE GENOMIC DNA]</scope>
    <source>
        <strain evidence="1 2">1099-18</strain>
    </source>
</reference>